<dbReference type="Proteomes" id="UP000178417">
    <property type="component" value="Unassembled WGS sequence"/>
</dbReference>
<organism evidence="2 3">
    <name type="scientific">candidate division WOR-1 bacterium RIFOXYB2_FULL_37_13</name>
    <dbReference type="NCBI Taxonomy" id="1802579"/>
    <lineage>
        <taxon>Bacteria</taxon>
        <taxon>Bacillati</taxon>
        <taxon>Saganbacteria</taxon>
    </lineage>
</organism>
<dbReference type="Gene3D" id="3.30.2010.10">
    <property type="entry name" value="Metalloproteases ('zincins'), catalytic domain"/>
    <property type="match status" value="1"/>
</dbReference>
<dbReference type="Pfam" id="PF01863">
    <property type="entry name" value="YgjP-like"/>
    <property type="match status" value="1"/>
</dbReference>
<proteinExistence type="predicted"/>
<name>A0A1F4SWP4_UNCSA</name>
<accession>A0A1F4SWP4</accession>
<dbReference type="InterPro" id="IPR053136">
    <property type="entry name" value="UTP_pyrophosphatase-like"/>
</dbReference>
<dbReference type="AlphaFoldDB" id="A0A1F4SWP4"/>
<dbReference type="PANTHER" id="PTHR30399">
    <property type="entry name" value="UNCHARACTERIZED PROTEIN YGJP"/>
    <property type="match status" value="1"/>
</dbReference>
<comment type="caution">
    <text evidence="2">The sequence shown here is derived from an EMBL/GenBank/DDBJ whole genome shotgun (WGS) entry which is preliminary data.</text>
</comment>
<gene>
    <name evidence="2" type="ORF">A2310_05140</name>
</gene>
<dbReference type="CDD" id="cd07344">
    <property type="entry name" value="M48_yhfN_like"/>
    <property type="match status" value="1"/>
</dbReference>
<feature type="domain" description="YgjP-like metallopeptidase" evidence="1">
    <location>
        <begin position="11"/>
        <end position="106"/>
    </location>
</feature>
<dbReference type="STRING" id="1802579.A2310_05140"/>
<sequence length="113" mass="13373">MKKRQPIKTWESKQEFKEEAYVYANKIKVKVKQITIRPMARKWASCSTNGYFTFNIELLGMDRSLGEYVILHELLHYYIPNHGKLWKSLMAVHMPDHDERDKLLKSEALNTSS</sequence>
<dbReference type="EMBL" id="MEUB01000012">
    <property type="protein sequence ID" value="OGC24103.1"/>
    <property type="molecule type" value="Genomic_DNA"/>
</dbReference>
<protein>
    <recommendedName>
        <fullName evidence="1">YgjP-like metallopeptidase domain-containing protein</fullName>
    </recommendedName>
</protein>
<dbReference type="InterPro" id="IPR002725">
    <property type="entry name" value="YgjP-like_metallopeptidase"/>
</dbReference>
<evidence type="ECO:0000313" key="3">
    <source>
        <dbReference type="Proteomes" id="UP000178417"/>
    </source>
</evidence>
<dbReference type="PANTHER" id="PTHR30399:SF1">
    <property type="entry name" value="UTP PYROPHOSPHATASE"/>
    <property type="match status" value="1"/>
</dbReference>
<evidence type="ECO:0000259" key="1">
    <source>
        <dbReference type="Pfam" id="PF01863"/>
    </source>
</evidence>
<evidence type="ECO:0000313" key="2">
    <source>
        <dbReference type="EMBL" id="OGC24103.1"/>
    </source>
</evidence>
<reference evidence="2 3" key="1">
    <citation type="journal article" date="2016" name="Nat. Commun.">
        <title>Thousands of microbial genomes shed light on interconnected biogeochemical processes in an aquifer system.</title>
        <authorList>
            <person name="Anantharaman K."/>
            <person name="Brown C.T."/>
            <person name="Hug L.A."/>
            <person name="Sharon I."/>
            <person name="Castelle C.J."/>
            <person name="Probst A.J."/>
            <person name="Thomas B.C."/>
            <person name="Singh A."/>
            <person name="Wilkins M.J."/>
            <person name="Karaoz U."/>
            <person name="Brodie E.L."/>
            <person name="Williams K.H."/>
            <person name="Hubbard S.S."/>
            <person name="Banfield J.F."/>
        </authorList>
    </citation>
    <scope>NUCLEOTIDE SEQUENCE [LARGE SCALE GENOMIC DNA]</scope>
</reference>